<evidence type="ECO:0008006" key="4">
    <source>
        <dbReference type="Google" id="ProtNLM"/>
    </source>
</evidence>
<dbReference type="AlphaFoldDB" id="A0AAW2DZD7"/>
<evidence type="ECO:0000313" key="2">
    <source>
        <dbReference type="EMBL" id="KAL0015464.1"/>
    </source>
</evidence>
<evidence type="ECO:0000313" key="3">
    <source>
        <dbReference type="Proteomes" id="UP001459277"/>
    </source>
</evidence>
<reference evidence="2 3" key="1">
    <citation type="submission" date="2024-01" db="EMBL/GenBank/DDBJ databases">
        <title>A telomere-to-telomere, gap-free genome of sweet tea (Lithocarpus litseifolius).</title>
        <authorList>
            <person name="Zhou J."/>
        </authorList>
    </citation>
    <scope>NUCLEOTIDE SEQUENCE [LARGE SCALE GENOMIC DNA]</scope>
    <source>
        <strain evidence="2">Zhou-2022a</strain>
        <tissue evidence="2">Leaf</tissue>
    </source>
</reference>
<protein>
    <recommendedName>
        <fullName evidence="4">G-patch domain-containing protein</fullName>
    </recommendedName>
</protein>
<dbReference type="Proteomes" id="UP001459277">
    <property type="component" value="Unassembled WGS sequence"/>
</dbReference>
<evidence type="ECO:0000256" key="1">
    <source>
        <dbReference type="SAM" id="MobiDB-lite"/>
    </source>
</evidence>
<gene>
    <name evidence="2" type="ORF">SO802_002533</name>
</gene>
<keyword evidence="3" id="KW-1185">Reference proteome</keyword>
<sequence length="133" mass="14685">MDFSPYSNNNVVAMMRRMNYLSGMNLGKTVKKPTVQVPTIPTATPPVGLGYKPTDDDLLEMEIRKMSLYELRANGEDEDRGAAPSDDDEGSDAKSESSSDSRSNDSRHSDDDSNNDNESNNSEDYDSQYSGND</sequence>
<accession>A0AAW2DZD7</accession>
<dbReference type="EMBL" id="JAZDWU010000001">
    <property type="protein sequence ID" value="KAL0015464.1"/>
    <property type="molecule type" value="Genomic_DNA"/>
</dbReference>
<proteinExistence type="predicted"/>
<name>A0AAW2DZD7_9ROSI</name>
<comment type="caution">
    <text evidence="2">The sequence shown here is derived from an EMBL/GenBank/DDBJ whole genome shotgun (WGS) entry which is preliminary data.</text>
</comment>
<organism evidence="2 3">
    <name type="scientific">Lithocarpus litseifolius</name>
    <dbReference type="NCBI Taxonomy" id="425828"/>
    <lineage>
        <taxon>Eukaryota</taxon>
        <taxon>Viridiplantae</taxon>
        <taxon>Streptophyta</taxon>
        <taxon>Embryophyta</taxon>
        <taxon>Tracheophyta</taxon>
        <taxon>Spermatophyta</taxon>
        <taxon>Magnoliopsida</taxon>
        <taxon>eudicotyledons</taxon>
        <taxon>Gunneridae</taxon>
        <taxon>Pentapetalae</taxon>
        <taxon>rosids</taxon>
        <taxon>fabids</taxon>
        <taxon>Fagales</taxon>
        <taxon>Fagaceae</taxon>
        <taxon>Lithocarpus</taxon>
    </lineage>
</organism>
<feature type="compositionally biased region" description="Basic and acidic residues" evidence="1">
    <location>
        <begin position="91"/>
        <end position="111"/>
    </location>
</feature>
<feature type="region of interest" description="Disordered" evidence="1">
    <location>
        <begin position="70"/>
        <end position="133"/>
    </location>
</feature>